<comment type="caution">
    <text evidence="11">The sequence shown here is derived from an EMBL/GenBank/DDBJ whole genome shotgun (WGS) entry which is preliminary data.</text>
</comment>
<protein>
    <recommendedName>
        <fullName evidence="2">RING-type E3 ubiquitin transferase</fullName>
        <ecNumber evidence="2">2.3.2.27</ecNumber>
    </recommendedName>
</protein>
<dbReference type="PANTHER" id="PTHR22937">
    <property type="entry name" value="E3 UBIQUITIN-PROTEIN LIGASE RNF165"/>
    <property type="match status" value="1"/>
</dbReference>
<evidence type="ECO:0000256" key="6">
    <source>
        <dbReference type="ARBA" id="ARBA00022786"/>
    </source>
</evidence>
<sequence>MGEDCESSRRINFGGASSNQLLEGTQNSSQRKGGFGLLAISESNRAQGNSMSEPTCSASSWRSPEFDQLILDQTSKPISQFSNKGNFFSVYLTDCEQVQHPERSSVMSSSIANQSSTRSVVSRRSPLPLSVGNAGCIARAISETSSLTLSWILQHIESIFSGSGTCNTPFLSSILLRHISLSQIPRGYLIDMEHMRRQLLESALYMHRLADRLLDGSMSLMILTSGNEVNFRLVSEDIQEFSQLPLFYTTEMHDRYRDMRLDVDNMSYEELLALEDHMGYANTGLSEEEVLESLKHTKYFLFGEENASKECCSICQEDYVEDDELGVLDCDHSFHSACIQQWLRSKNLCPICKSTGLSTTGLVLPQIHSL</sequence>
<dbReference type="InterPro" id="IPR013083">
    <property type="entry name" value="Znf_RING/FYVE/PHD"/>
</dbReference>
<evidence type="ECO:0000313" key="11">
    <source>
        <dbReference type="EMBL" id="RVX05116.1"/>
    </source>
</evidence>
<evidence type="ECO:0000313" key="12">
    <source>
        <dbReference type="Proteomes" id="UP000288805"/>
    </source>
</evidence>
<feature type="region of interest" description="Disordered" evidence="9">
    <location>
        <begin position="1"/>
        <end position="30"/>
    </location>
</feature>
<dbReference type="Gene3D" id="3.30.40.10">
    <property type="entry name" value="Zinc/RING finger domain, C3HC4 (zinc finger)"/>
    <property type="match status" value="1"/>
</dbReference>
<evidence type="ECO:0000256" key="5">
    <source>
        <dbReference type="ARBA" id="ARBA00022771"/>
    </source>
</evidence>
<feature type="compositionally biased region" description="Polar residues" evidence="9">
    <location>
        <begin position="15"/>
        <end position="30"/>
    </location>
</feature>
<organism evidence="11 12">
    <name type="scientific">Vitis vinifera</name>
    <name type="common">Grape</name>
    <dbReference type="NCBI Taxonomy" id="29760"/>
    <lineage>
        <taxon>Eukaryota</taxon>
        <taxon>Viridiplantae</taxon>
        <taxon>Streptophyta</taxon>
        <taxon>Embryophyta</taxon>
        <taxon>Tracheophyta</taxon>
        <taxon>Spermatophyta</taxon>
        <taxon>Magnoliopsida</taxon>
        <taxon>eudicotyledons</taxon>
        <taxon>Gunneridae</taxon>
        <taxon>Pentapetalae</taxon>
        <taxon>rosids</taxon>
        <taxon>Vitales</taxon>
        <taxon>Vitaceae</taxon>
        <taxon>Viteae</taxon>
        <taxon>Vitis</taxon>
    </lineage>
</organism>
<evidence type="ECO:0000256" key="1">
    <source>
        <dbReference type="ARBA" id="ARBA00000900"/>
    </source>
</evidence>
<keyword evidence="7" id="KW-0862">Zinc</keyword>
<evidence type="ECO:0000259" key="10">
    <source>
        <dbReference type="PROSITE" id="PS50089"/>
    </source>
</evidence>
<dbReference type="EMBL" id="QGNW01000057">
    <property type="protein sequence ID" value="RVX05116.1"/>
    <property type="molecule type" value="Genomic_DNA"/>
</dbReference>
<dbReference type="AlphaFoldDB" id="A0A438J884"/>
<dbReference type="SUPFAM" id="SSF57850">
    <property type="entry name" value="RING/U-box"/>
    <property type="match status" value="1"/>
</dbReference>
<dbReference type="PANTHER" id="PTHR22937:SF208">
    <property type="entry name" value="RING-TYPE E3 UBIQUITIN TRANSFERASE"/>
    <property type="match status" value="1"/>
</dbReference>
<evidence type="ECO:0000256" key="3">
    <source>
        <dbReference type="ARBA" id="ARBA00022679"/>
    </source>
</evidence>
<feature type="domain" description="RING-type" evidence="10">
    <location>
        <begin position="312"/>
        <end position="353"/>
    </location>
</feature>
<keyword evidence="4" id="KW-0479">Metal-binding</keyword>
<evidence type="ECO:0000256" key="7">
    <source>
        <dbReference type="ARBA" id="ARBA00022833"/>
    </source>
</evidence>
<dbReference type="GO" id="GO:0008270">
    <property type="term" value="F:zinc ion binding"/>
    <property type="evidence" value="ECO:0007669"/>
    <property type="project" value="UniProtKB-KW"/>
</dbReference>
<dbReference type="InterPro" id="IPR001841">
    <property type="entry name" value="Znf_RING"/>
</dbReference>
<dbReference type="Pfam" id="PF13639">
    <property type="entry name" value="zf-RING_2"/>
    <property type="match status" value="1"/>
</dbReference>
<keyword evidence="3" id="KW-0808">Transferase</keyword>
<dbReference type="PROSITE" id="PS50089">
    <property type="entry name" value="ZF_RING_2"/>
    <property type="match status" value="1"/>
</dbReference>
<comment type="catalytic activity">
    <reaction evidence="1">
        <text>S-ubiquitinyl-[E2 ubiquitin-conjugating enzyme]-L-cysteine + [acceptor protein]-L-lysine = [E2 ubiquitin-conjugating enzyme]-L-cysteine + N(6)-ubiquitinyl-[acceptor protein]-L-lysine.</text>
        <dbReference type="EC" id="2.3.2.27"/>
    </reaction>
</comment>
<name>A0A438J884_VITVI</name>
<gene>
    <name evidence="11" type="primary">RHG1A_5</name>
    <name evidence="11" type="ORF">CK203_020131</name>
</gene>
<evidence type="ECO:0000256" key="8">
    <source>
        <dbReference type="PROSITE-ProRule" id="PRU00175"/>
    </source>
</evidence>
<dbReference type="InterPro" id="IPR045191">
    <property type="entry name" value="MBR1/2-like"/>
</dbReference>
<evidence type="ECO:0000256" key="4">
    <source>
        <dbReference type="ARBA" id="ARBA00022723"/>
    </source>
</evidence>
<keyword evidence="5 8" id="KW-0863">Zinc-finger</keyword>
<dbReference type="SMART" id="SM00184">
    <property type="entry name" value="RING"/>
    <property type="match status" value="1"/>
</dbReference>
<dbReference type="EC" id="2.3.2.27" evidence="2"/>
<evidence type="ECO:0000256" key="9">
    <source>
        <dbReference type="SAM" id="MobiDB-lite"/>
    </source>
</evidence>
<proteinExistence type="predicted"/>
<accession>A0A438J884</accession>
<reference evidence="11 12" key="1">
    <citation type="journal article" date="2018" name="PLoS Genet.">
        <title>Population sequencing reveals clonal diversity and ancestral inbreeding in the grapevine cultivar Chardonnay.</title>
        <authorList>
            <person name="Roach M.J."/>
            <person name="Johnson D.L."/>
            <person name="Bohlmann J."/>
            <person name="van Vuuren H.J."/>
            <person name="Jones S.J."/>
            <person name="Pretorius I.S."/>
            <person name="Schmidt S.A."/>
            <person name="Borneman A.R."/>
        </authorList>
    </citation>
    <scope>NUCLEOTIDE SEQUENCE [LARGE SCALE GENOMIC DNA]</scope>
    <source>
        <strain evidence="12">cv. Chardonnay</strain>
        <tissue evidence="11">Leaf</tissue>
    </source>
</reference>
<dbReference type="GO" id="GO:0061630">
    <property type="term" value="F:ubiquitin protein ligase activity"/>
    <property type="evidence" value="ECO:0007669"/>
    <property type="project" value="UniProtKB-EC"/>
</dbReference>
<keyword evidence="6" id="KW-0833">Ubl conjugation pathway</keyword>
<dbReference type="Proteomes" id="UP000288805">
    <property type="component" value="Unassembled WGS sequence"/>
</dbReference>
<evidence type="ECO:0000256" key="2">
    <source>
        <dbReference type="ARBA" id="ARBA00012483"/>
    </source>
</evidence>